<keyword evidence="4 7" id="KW-0812">Transmembrane</keyword>
<organism evidence="8 9">
    <name type="scientific">Aeropyrum pernix</name>
    <dbReference type="NCBI Taxonomy" id="56636"/>
    <lineage>
        <taxon>Archaea</taxon>
        <taxon>Thermoproteota</taxon>
        <taxon>Thermoprotei</taxon>
        <taxon>Desulfurococcales</taxon>
        <taxon>Desulfurococcaceae</taxon>
        <taxon>Aeropyrum</taxon>
    </lineage>
</organism>
<keyword evidence="5 7" id="KW-1133">Transmembrane helix</keyword>
<comment type="subcellular location">
    <subcellularLocation>
        <location evidence="1 7">Cell membrane</location>
        <topology evidence="1 7">Multi-pass membrane protein</topology>
    </subcellularLocation>
</comment>
<evidence type="ECO:0000256" key="5">
    <source>
        <dbReference type="ARBA" id="ARBA00022989"/>
    </source>
</evidence>
<evidence type="ECO:0000256" key="2">
    <source>
        <dbReference type="ARBA" id="ARBA00009784"/>
    </source>
</evidence>
<feature type="transmembrane region" description="Helical" evidence="7">
    <location>
        <begin position="106"/>
        <end position="128"/>
    </location>
</feature>
<dbReference type="OrthoDB" id="10856at2157"/>
<dbReference type="Proteomes" id="UP000291213">
    <property type="component" value="Unassembled WGS sequence"/>
</dbReference>
<dbReference type="PANTHER" id="PTHR33508">
    <property type="entry name" value="UPF0056 MEMBRANE PROTEIN YHCE"/>
    <property type="match status" value="1"/>
</dbReference>
<protein>
    <recommendedName>
        <fullName evidence="7">UPF0056 membrane protein</fullName>
    </recommendedName>
</protein>
<feature type="transmembrane region" description="Helical" evidence="7">
    <location>
        <begin position="77"/>
        <end position="94"/>
    </location>
</feature>
<comment type="caution">
    <text evidence="8">The sequence shown here is derived from an EMBL/GenBank/DDBJ whole genome shotgun (WGS) entry which is preliminary data.</text>
</comment>
<comment type="similarity">
    <text evidence="2 7">Belongs to the UPF0056 (MarC) family.</text>
</comment>
<keyword evidence="3" id="KW-1003">Cell membrane</keyword>
<evidence type="ECO:0000313" key="9">
    <source>
        <dbReference type="Proteomes" id="UP000291213"/>
    </source>
</evidence>
<dbReference type="PANTHER" id="PTHR33508:SF1">
    <property type="entry name" value="UPF0056 MEMBRANE PROTEIN YHCE"/>
    <property type="match status" value="1"/>
</dbReference>
<sequence length="199" mass="20873">MVDLYTVISSIILLFIVLDPIGVSPYVASIVARRPGGEREKIVRTALASAGAILVAFTLIGVVVLDILGVSMDEFKVAAGLLLLIYATADLFEVKIGYSEPSGDEVAIFPLATPLLAGPGSIATVMYIMSSSGIAVALIAILVNLVLAYPILHASLRLVRLLGRHGSLLVAKFTAFLMVGFAVSIMFDGLRGIVPGVFS</sequence>
<dbReference type="RefSeq" id="WP_131160220.1">
    <property type="nucleotide sequence ID" value="NZ_BDMD01000049.1"/>
</dbReference>
<evidence type="ECO:0000256" key="1">
    <source>
        <dbReference type="ARBA" id="ARBA00004651"/>
    </source>
</evidence>
<accession>A0A401HA01</accession>
<evidence type="ECO:0000256" key="3">
    <source>
        <dbReference type="ARBA" id="ARBA00022475"/>
    </source>
</evidence>
<proteinExistence type="inferred from homology"/>
<keyword evidence="6 7" id="KW-0472">Membrane</keyword>
<gene>
    <name evidence="8" type="ORF">apy_09580</name>
</gene>
<feature type="transmembrane region" description="Helical" evidence="7">
    <location>
        <begin position="6"/>
        <end position="31"/>
    </location>
</feature>
<name>A0A401HA01_AERPX</name>
<dbReference type="EMBL" id="BDMD01000049">
    <property type="protein sequence ID" value="GBF09233.1"/>
    <property type="molecule type" value="Genomic_DNA"/>
</dbReference>
<evidence type="ECO:0000256" key="7">
    <source>
        <dbReference type="RuleBase" id="RU362048"/>
    </source>
</evidence>
<evidence type="ECO:0000256" key="4">
    <source>
        <dbReference type="ARBA" id="ARBA00022692"/>
    </source>
</evidence>
<dbReference type="NCBIfam" id="TIGR00427">
    <property type="entry name" value="NAAT family transporter"/>
    <property type="match status" value="1"/>
</dbReference>
<feature type="transmembrane region" description="Helical" evidence="7">
    <location>
        <begin position="134"/>
        <end position="156"/>
    </location>
</feature>
<dbReference type="AlphaFoldDB" id="A0A401HA01"/>
<evidence type="ECO:0000313" key="8">
    <source>
        <dbReference type="EMBL" id="GBF09233.1"/>
    </source>
</evidence>
<evidence type="ECO:0000256" key="6">
    <source>
        <dbReference type="ARBA" id="ARBA00023136"/>
    </source>
</evidence>
<dbReference type="GO" id="GO:0005886">
    <property type="term" value="C:plasma membrane"/>
    <property type="evidence" value="ECO:0007669"/>
    <property type="project" value="UniProtKB-SubCell"/>
</dbReference>
<feature type="transmembrane region" description="Helical" evidence="7">
    <location>
        <begin position="43"/>
        <end position="65"/>
    </location>
</feature>
<reference evidence="8 9" key="1">
    <citation type="submission" date="2017-02" db="EMBL/GenBank/DDBJ databases">
        <title>isolation and characterization of a novel temperate virus Aeropyrum globular virus 1 infecting hyperthermophilic archaeon Aeropyrum.</title>
        <authorList>
            <person name="Yumiya M."/>
            <person name="Yoshida T."/>
            <person name="Sako Y."/>
        </authorList>
    </citation>
    <scope>NUCLEOTIDE SEQUENCE [LARGE SCALE GENOMIC DNA]</scope>
    <source>
        <strain evidence="8 9">YK1-12-2013</strain>
    </source>
</reference>
<dbReference type="InterPro" id="IPR002771">
    <property type="entry name" value="Multi_antbiot-R_MarC"/>
</dbReference>
<dbReference type="Pfam" id="PF01914">
    <property type="entry name" value="MarC"/>
    <property type="match status" value="1"/>
</dbReference>
<feature type="transmembrane region" description="Helical" evidence="7">
    <location>
        <begin position="168"/>
        <end position="187"/>
    </location>
</feature>